<dbReference type="PRINTS" id="PR01713">
    <property type="entry name" value="NUCEPIMERASE"/>
</dbReference>
<dbReference type="PANTHER" id="PTHR43574">
    <property type="entry name" value="EPIMERASE-RELATED"/>
    <property type="match status" value="1"/>
</dbReference>
<dbReference type="AlphaFoldDB" id="A0A9D9HI06"/>
<comment type="caution">
    <text evidence="3">The sequence shown here is derived from an EMBL/GenBank/DDBJ whole genome shotgun (WGS) entry which is preliminary data.</text>
</comment>
<evidence type="ECO:0000313" key="3">
    <source>
        <dbReference type="EMBL" id="MBO8450872.1"/>
    </source>
</evidence>
<dbReference type="SUPFAM" id="SSF51735">
    <property type="entry name" value="NAD(P)-binding Rossmann-fold domains"/>
    <property type="match status" value="1"/>
</dbReference>
<evidence type="ECO:0000256" key="1">
    <source>
        <dbReference type="ARBA" id="ARBA00023027"/>
    </source>
</evidence>
<evidence type="ECO:0000313" key="4">
    <source>
        <dbReference type="Proteomes" id="UP000823616"/>
    </source>
</evidence>
<organism evidence="3 4">
    <name type="scientific">Candidatus Avitreponema avistercoris</name>
    <dbReference type="NCBI Taxonomy" id="2840705"/>
    <lineage>
        <taxon>Bacteria</taxon>
        <taxon>Pseudomonadati</taxon>
        <taxon>Spirochaetota</taxon>
        <taxon>Spirochaetia</taxon>
        <taxon>Spirochaetales</taxon>
        <taxon>Candidatus Avitreponema</taxon>
    </lineage>
</organism>
<keyword evidence="1" id="KW-0520">NAD</keyword>
<name>A0A9D9HI06_9SPIR</name>
<proteinExistence type="predicted"/>
<dbReference type="EMBL" id="JADIMS010000134">
    <property type="protein sequence ID" value="MBO8450872.1"/>
    <property type="molecule type" value="Genomic_DNA"/>
</dbReference>
<reference evidence="3" key="2">
    <citation type="journal article" date="2021" name="PeerJ">
        <title>Extensive microbial diversity within the chicken gut microbiome revealed by metagenomics and culture.</title>
        <authorList>
            <person name="Gilroy R."/>
            <person name="Ravi A."/>
            <person name="Getino M."/>
            <person name="Pursley I."/>
            <person name="Horton D.L."/>
            <person name="Alikhan N.F."/>
            <person name="Baker D."/>
            <person name="Gharbi K."/>
            <person name="Hall N."/>
            <person name="Watson M."/>
            <person name="Adriaenssens E.M."/>
            <person name="Foster-Nyarko E."/>
            <person name="Jarju S."/>
            <person name="Secka A."/>
            <person name="Antonio M."/>
            <person name="Oren A."/>
            <person name="Chaudhuri R.R."/>
            <person name="La Ragione R."/>
            <person name="Hildebrand F."/>
            <person name="Pallen M.J."/>
        </authorList>
    </citation>
    <scope>NUCLEOTIDE SEQUENCE</scope>
    <source>
        <strain evidence="3">B3-4054</strain>
    </source>
</reference>
<accession>A0A9D9HI06</accession>
<reference evidence="3" key="1">
    <citation type="submission" date="2020-10" db="EMBL/GenBank/DDBJ databases">
        <authorList>
            <person name="Gilroy R."/>
        </authorList>
    </citation>
    <scope>NUCLEOTIDE SEQUENCE</scope>
    <source>
        <strain evidence="3">B3-4054</strain>
    </source>
</reference>
<dbReference type="InterPro" id="IPR001509">
    <property type="entry name" value="Epimerase_deHydtase"/>
</dbReference>
<feature type="domain" description="NAD-dependent epimerase/dehydratase" evidence="2">
    <location>
        <begin position="8"/>
        <end position="247"/>
    </location>
</feature>
<evidence type="ECO:0000259" key="2">
    <source>
        <dbReference type="Pfam" id="PF01370"/>
    </source>
</evidence>
<gene>
    <name evidence="3" type="ORF">IAA96_07175</name>
</gene>
<protein>
    <submittedName>
        <fullName evidence="3">GDP-mannose 4,6-dehydratase</fullName>
    </submittedName>
</protein>
<dbReference type="InterPro" id="IPR036291">
    <property type="entry name" value="NAD(P)-bd_dom_sf"/>
</dbReference>
<dbReference type="Proteomes" id="UP000823616">
    <property type="component" value="Unassembled WGS sequence"/>
</dbReference>
<dbReference type="Gene3D" id="3.40.50.720">
    <property type="entry name" value="NAD(P)-binding Rossmann-like Domain"/>
    <property type="match status" value="1"/>
</dbReference>
<sequence>MTKKTAVVLLTGCAGFIGYHTSLALLRRGTRVVGLDCVNAYYSPGLKEERLKVLQQEGGSRFSFFRGELEDAALVEQIFRTEKPDTVIHLAGQAGVRYSIENPRAYISANISGFLNILEACRNYGVSHLAFASSSSVYGMNRRAPFRETDGADHPVSLYAATKRADELMAHAYSTLFALPATGMRFFTVYGPMGRPDMAYFKFAQAILAGKPIDVYNNGDLLRDFTYIDDVVRAVVQIADRPAQADPDFDPENPLPDRSSAPFRVYNIGNSKPETLMHFIGILEDKLGRRAVKNFLPMQAGDVYMTAADTSALERDFGWKPSTPLEQGLEEFCRWFLARNTNGTENGKP</sequence>
<dbReference type="Pfam" id="PF01370">
    <property type="entry name" value="Epimerase"/>
    <property type="match status" value="1"/>
</dbReference>